<proteinExistence type="predicted"/>
<dbReference type="STRING" id="454.Lisr_1019"/>
<dbReference type="AlphaFoldDB" id="A0A0W0W3V0"/>
<keyword evidence="1" id="KW-0479">Metal-binding</keyword>
<comment type="caution">
    <text evidence="4">The sequence shown here is derived from an EMBL/GenBank/DDBJ whole genome shotgun (WGS) entry which is preliminary data.</text>
</comment>
<gene>
    <name evidence="4" type="ORF">Lisr_1019</name>
</gene>
<dbReference type="PATRIC" id="fig|454.4.peg.1098"/>
<dbReference type="Gene3D" id="3.40.140.10">
    <property type="entry name" value="Cytidine Deaminase, domain 2"/>
    <property type="match status" value="1"/>
</dbReference>
<dbReference type="PROSITE" id="PS51747">
    <property type="entry name" value="CYT_DCMP_DEAMINASES_2"/>
    <property type="match status" value="1"/>
</dbReference>
<dbReference type="InterPro" id="IPR002125">
    <property type="entry name" value="CMP_dCMP_dom"/>
</dbReference>
<dbReference type="InterPro" id="IPR016192">
    <property type="entry name" value="APOBEC/CMP_deaminase_Zn-bd"/>
</dbReference>
<dbReference type="Proteomes" id="UP000054761">
    <property type="component" value="Unassembled WGS sequence"/>
</dbReference>
<evidence type="ECO:0000259" key="3">
    <source>
        <dbReference type="PROSITE" id="PS51747"/>
    </source>
</evidence>
<evidence type="ECO:0000313" key="5">
    <source>
        <dbReference type="Proteomes" id="UP000054761"/>
    </source>
</evidence>
<dbReference type="PROSITE" id="PS00903">
    <property type="entry name" value="CYT_DCMP_DEAMINASES_1"/>
    <property type="match status" value="1"/>
</dbReference>
<evidence type="ECO:0000256" key="2">
    <source>
        <dbReference type="ARBA" id="ARBA00022833"/>
    </source>
</evidence>
<keyword evidence="2" id="KW-0862">Zinc</keyword>
<dbReference type="RefSeq" id="WP_058501381.1">
    <property type="nucleotide sequence ID" value="NZ_CAAAJA010000040.1"/>
</dbReference>
<name>A0A0W0W3V0_9GAMM</name>
<dbReference type="InterPro" id="IPR016193">
    <property type="entry name" value="Cytidine_deaminase-like"/>
</dbReference>
<sequence>MDIKAKKMIQRLLNVTQQNILPLTYESVRAGNKLFGAAILKKNDLSVVVAGTNRELENPLWHGEVYTIKKFYELPANERPDPKDCIFYSTHEPCPLCLSAITWGGYDVFYYLFSYMDTRDVFNMPHDLRILKEVFKCENGHYAKENYYWKGYSILEMIKHCDKASQQELQQQIQELKRSYDDLAQLYQQCKPDKGVPLN</sequence>
<evidence type="ECO:0000256" key="1">
    <source>
        <dbReference type="ARBA" id="ARBA00022723"/>
    </source>
</evidence>
<dbReference type="EMBL" id="LNYH01000050">
    <property type="protein sequence ID" value="KTD26953.1"/>
    <property type="molecule type" value="Genomic_DNA"/>
</dbReference>
<evidence type="ECO:0000313" key="4">
    <source>
        <dbReference type="EMBL" id="KTD26953.1"/>
    </source>
</evidence>
<protein>
    <submittedName>
        <fullName evidence="4">Cytidine/deoxycytidylate deaminase</fullName>
    </submittedName>
</protein>
<dbReference type="SUPFAM" id="SSF53927">
    <property type="entry name" value="Cytidine deaminase-like"/>
    <property type="match status" value="1"/>
</dbReference>
<dbReference type="GO" id="GO:0016787">
    <property type="term" value="F:hydrolase activity"/>
    <property type="evidence" value="ECO:0007669"/>
    <property type="project" value="InterPro"/>
</dbReference>
<dbReference type="GO" id="GO:0008270">
    <property type="term" value="F:zinc ion binding"/>
    <property type="evidence" value="ECO:0007669"/>
    <property type="project" value="InterPro"/>
</dbReference>
<dbReference type="Pfam" id="PF00383">
    <property type="entry name" value="dCMP_cyt_deam_1"/>
    <property type="match status" value="1"/>
</dbReference>
<dbReference type="CDD" id="cd01285">
    <property type="entry name" value="nucleoside_deaminase"/>
    <property type="match status" value="1"/>
</dbReference>
<accession>A0A0W0W3V0</accession>
<reference evidence="4 5" key="1">
    <citation type="submission" date="2015-11" db="EMBL/GenBank/DDBJ databases">
        <title>Genomic analysis of 38 Legionella species identifies large and diverse effector repertoires.</title>
        <authorList>
            <person name="Burstein D."/>
            <person name="Amaro F."/>
            <person name="Zusman T."/>
            <person name="Lifshitz Z."/>
            <person name="Cohen O."/>
            <person name="Gilbert J.A."/>
            <person name="Pupko T."/>
            <person name="Shuman H.A."/>
            <person name="Segal G."/>
        </authorList>
    </citation>
    <scope>NUCLEOTIDE SEQUENCE [LARGE SCALE GENOMIC DNA]</scope>
    <source>
        <strain evidence="4 5">Bercovier 4</strain>
    </source>
</reference>
<organism evidence="4 5">
    <name type="scientific">Legionella israelensis</name>
    <dbReference type="NCBI Taxonomy" id="454"/>
    <lineage>
        <taxon>Bacteria</taxon>
        <taxon>Pseudomonadati</taxon>
        <taxon>Pseudomonadota</taxon>
        <taxon>Gammaproteobacteria</taxon>
        <taxon>Legionellales</taxon>
        <taxon>Legionellaceae</taxon>
        <taxon>Legionella</taxon>
    </lineage>
</organism>
<feature type="domain" description="CMP/dCMP-type deaminase" evidence="3">
    <location>
        <begin position="18"/>
        <end position="135"/>
    </location>
</feature>
<keyword evidence="5" id="KW-1185">Reference proteome</keyword>